<dbReference type="RefSeq" id="WP_267538219.1">
    <property type="nucleotide sequence ID" value="NZ_JAPNKA010000001.1"/>
</dbReference>
<feature type="domain" description="eCIS core" evidence="3">
    <location>
        <begin position="105"/>
        <end position="179"/>
    </location>
</feature>
<feature type="region of interest" description="Disordered" evidence="2">
    <location>
        <begin position="987"/>
        <end position="1017"/>
    </location>
</feature>
<feature type="compositionally biased region" description="Low complexity" evidence="2">
    <location>
        <begin position="76"/>
        <end position="98"/>
    </location>
</feature>
<sequence>MAFDHRTSAVKPSPSREPEERRKQTRDTIPTTKSLDTTVPHYLRSQLGMTSGTEQQKQEGPRSGIPRYLWSELDRTTTPAPTPSAVPTTGASTTVSSADLGRSEPLAPEAASRFSQAYGQDLSGVRVHPDSPLPGALGARAFAVGNDIAFARDTYQPGSSEGQQLIGHELAHVVQQSRGQMGLQAEGLSTDGYERQADEAARAALAGEPVAELSPLATPTVQRKVADAPPPAPPAGRDKPRPGKVPEGVVDLSKGLLDPANIAPDANGRVLARLPGLAEGEIELVKRGEGYSTRGEGYALPLSVGPLAGVLGDSLVLAVRIDNNVISGRAAVGKPGRSVPKGDSALFRAIEKNPEALGWAGLSKLSVGTPHNALEGGTLKLGADSARFTLGGFVEGTARFTLEGERVTFSGTADVKLPGASTGRLEVNYSPETGLSGEANLKVGVGKVSGGVNARLRQGTLDIQGTAGYAGDQLKGSVTLVATDEATAQEITRKPPRAGLLPGQEGARAAGAGVAAGAGLGAAVTPVAAKPGPRAMCGWGELDFSLTEWLTGRAMVVVNSQGEATVQGEIAPPKEIILFEQKEWTKSLLKVEARALYGVPVVGNVFVFANVGLEALASIGPGKLYNIRLSGQYSTDKKVDKELNLQASLNIPAFAGLRLRAEGGAGVELLDHDLKFGVGVWALAGVRGYVEATPTIGYRQKAGAPGEFYFKGHMELAAQPFLGLGGDLFVEVDSPFWSPLPDEKWTWPLGSLEYPLPGEFGLGADVEHVLGSKQWPEIQFTEVDFDSSRFMTDLLSGGAPGKSKGGEKKPAKWNDGAAAGAPGGARSATAAPRTAPTRGSKKGPGTQPVDGQLPKGGKGPGPGKTPDSIQLPVDMDGASHTLFITLGQEARVELASKRDLLSRKLLRARRGFLRRLRAAERVKDKILARELNNQILTLNNLISEAQRLQSEAKKAGKNPKKILEDANTLKDDLAKFAKWTGSKDIDDILGRDTKDDQTEEKKDPEPQEPKEAPPRVLKPEWQLTDSERAELMPITGGPEMLQKLDAIIAGHGQTAKIEANIATIRTVLSALHQGKSVIYIDMPIFKPEHFKQLNKAILNEKDQPLTDLDTMTEDEMIEVKSGDYSGEEKLSDDDLDQFTVLRRFFEGKLQVVDSRGKSITPPKKWVYQFTKPIKKDLEDWLLGKGVSEVRKGI</sequence>
<accession>A0ABT4ACV5</accession>
<dbReference type="InterPro" id="IPR025295">
    <property type="entry name" value="eCIS_core_dom"/>
</dbReference>
<name>A0ABT4ACV5_9BACT</name>
<keyword evidence="5" id="KW-1185">Reference proteome</keyword>
<feature type="compositionally biased region" description="Basic and acidic residues" evidence="2">
    <location>
        <begin position="987"/>
        <end position="1013"/>
    </location>
</feature>
<comment type="caution">
    <text evidence="4">The sequence shown here is derived from an EMBL/GenBank/DDBJ whole genome shotgun (WGS) entry which is preliminary data.</text>
</comment>
<feature type="compositionally biased region" description="Polar residues" evidence="2">
    <location>
        <begin position="27"/>
        <end position="37"/>
    </location>
</feature>
<organism evidence="4 5">
    <name type="scientific">Archangium lansingense</name>
    <dbReference type="NCBI Taxonomy" id="2995310"/>
    <lineage>
        <taxon>Bacteria</taxon>
        <taxon>Pseudomonadati</taxon>
        <taxon>Myxococcota</taxon>
        <taxon>Myxococcia</taxon>
        <taxon>Myxococcales</taxon>
        <taxon>Cystobacterineae</taxon>
        <taxon>Archangiaceae</taxon>
        <taxon>Archangium</taxon>
    </lineage>
</organism>
<evidence type="ECO:0000313" key="5">
    <source>
        <dbReference type="Proteomes" id="UP001207654"/>
    </source>
</evidence>
<feature type="compositionally biased region" description="Basic and acidic residues" evidence="2">
    <location>
        <begin position="14"/>
        <end position="26"/>
    </location>
</feature>
<keyword evidence="1" id="KW-0175">Coiled coil</keyword>
<reference evidence="4 5" key="1">
    <citation type="submission" date="2022-11" db="EMBL/GenBank/DDBJ databases">
        <title>Minimal conservation of predation-associated metabolite biosynthetic gene clusters underscores biosynthetic potential of Myxococcota including descriptions for ten novel species: Archangium lansinium sp. nov., Myxococcus landrumus sp. nov., Nannocystis bai.</title>
        <authorList>
            <person name="Ahearne A."/>
            <person name="Stevens C."/>
            <person name="Phillips K."/>
        </authorList>
    </citation>
    <scope>NUCLEOTIDE SEQUENCE [LARGE SCALE GENOMIC DNA]</scope>
    <source>
        <strain evidence="4 5">MIWBW</strain>
    </source>
</reference>
<feature type="region of interest" description="Disordered" evidence="2">
    <location>
        <begin position="1"/>
        <end position="111"/>
    </location>
</feature>
<feature type="coiled-coil region" evidence="1">
    <location>
        <begin position="928"/>
        <end position="958"/>
    </location>
</feature>
<dbReference type="Proteomes" id="UP001207654">
    <property type="component" value="Unassembled WGS sequence"/>
</dbReference>
<protein>
    <submittedName>
        <fullName evidence="4">DUF4157 domain-containing protein</fullName>
    </submittedName>
</protein>
<gene>
    <name evidence="4" type="ORF">OV287_34100</name>
</gene>
<dbReference type="EMBL" id="JAPNKA010000001">
    <property type="protein sequence ID" value="MCY1079503.1"/>
    <property type="molecule type" value="Genomic_DNA"/>
</dbReference>
<proteinExistence type="predicted"/>
<dbReference type="Pfam" id="PF13699">
    <property type="entry name" value="eCIS_core"/>
    <property type="match status" value="1"/>
</dbReference>
<feature type="compositionally biased region" description="Low complexity" evidence="2">
    <location>
        <begin position="816"/>
        <end position="838"/>
    </location>
</feature>
<evidence type="ECO:0000256" key="1">
    <source>
        <dbReference type="SAM" id="Coils"/>
    </source>
</evidence>
<evidence type="ECO:0000259" key="3">
    <source>
        <dbReference type="Pfam" id="PF13699"/>
    </source>
</evidence>
<feature type="region of interest" description="Disordered" evidence="2">
    <location>
        <begin position="220"/>
        <end position="247"/>
    </location>
</feature>
<evidence type="ECO:0000313" key="4">
    <source>
        <dbReference type="EMBL" id="MCY1079503.1"/>
    </source>
</evidence>
<feature type="region of interest" description="Disordered" evidence="2">
    <location>
        <begin position="796"/>
        <end position="871"/>
    </location>
</feature>
<evidence type="ECO:0000256" key="2">
    <source>
        <dbReference type="SAM" id="MobiDB-lite"/>
    </source>
</evidence>